<evidence type="ECO:0000256" key="4">
    <source>
        <dbReference type="SAM" id="SignalP"/>
    </source>
</evidence>
<dbReference type="EMBL" id="JACEIQ010000004">
    <property type="protein sequence ID" value="MBA4493833.1"/>
    <property type="molecule type" value="Genomic_DNA"/>
</dbReference>
<dbReference type="CDD" id="cd14748">
    <property type="entry name" value="PBP2_UgpB"/>
    <property type="match status" value="1"/>
</dbReference>
<keyword evidence="3 4" id="KW-0732">Signal</keyword>
<dbReference type="GO" id="GO:0015768">
    <property type="term" value="P:maltose transport"/>
    <property type="evidence" value="ECO:0007669"/>
    <property type="project" value="TreeGrafter"/>
</dbReference>
<keyword evidence="6" id="KW-1185">Reference proteome</keyword>
<dbReference type="Pfam" id="PF13416">
    <property type="entry name" value="SBP_bac_8"/>
    <property type="match status" value="1"/>
</dbReference>
<dbReference type="Gene3D" id="3.40.190.10">
    <property type="entry name" value="Periplasmic binding protein-like II"/>
    <property type="match status" value="2"/>
</dbReference>
<protein>
    <submittedName>
        <fullName evidence="5">ABC transporter substrate-binding protein</fullName>
    </submittedName>
</protein>
<evidence type="ECO:0000256" key="3">
    <source>
        <dbReference type="ARBA" id="ARBA00022729"/>
    </source>
</evidence>
<feature type="chain" id="PRO_5038800489" evidence="4">
    <location>
        <begin position="22"/>
        <end position="429"/>
    </location>
</feature>
<dbReference type="AlphaFoldDB" id="A0A7W2A8H6"/>
<comment type="caution">
    <text evidence="5">The sequence shown here is derived from an EMBL/GenBank/DDBJ whole genome shotgun (WGS) entry which is preliminary data.</text>
</comment>
<evidence type="ECO:0000256" key="2">
    <source>
        <dbReference type="ARBA" id="ARBA00022448"/>
    </source>
</evidence>
<organism evidence="5 6">
    <name type="scientific">Paenactinomyces guangxiensis</name>
    <dbReference type="NCBI Taxonomy" id="1490290"/>
    <lineage>
        <taxon>Bacteria</taxon>
        <taxon>Bacillati</taxon>
        <taxon>Bacillota</taxon>
        <taxon>Bacilli</taxon>
        <taxon>Bacillales</taxon>
        <taxon>Thermoactinomycetaceae</taxon>
        <taxon>Paenactinomyces</taxon>
    </lineage>
</organism>
<dbReference type="GO" id="GO:0042956">
    <property type="term" value="P:maltodextrin transmembrane transport"/>
    <property type="evidence" value="ECO:0007669"/>
    <property type="project" value="TreeGrafter"/>
</dbReference>
<keyword evidence="2" id="KW-0813">Transport</keyword>
<reference evidence="5 6" key="1">
    <citation type="submission" date="2020-07" db="EMBL/GenBank/DDBJ databases">
        <authorList>
            <person name="Feng H."/>
        </authorList>
    </citation>
    <scope>NUCLEOTIDE SEQUENCE [LARGE SCALE GENOMIC DNA]</scope>
    <source>
        <strain evidence="6">s-10</strain>
    </source>
</reference>
<dbReference type="SUPFAM" id="SSF53850">
    <property type="entry name" value="Periplasmic binding protein-like II"/>
    <property type="match status" value="1"/>
</dbReference>
<evidence type="ECO:0000256" key="1">
    <source>
        <dbReference type="ARBA" id="ARBA00008520"/>
    </source>
</evidence>
<evidence type="ECO:0000313" key="5">
    <source>
        <dbReference type="EMBL" id="MBA4493833.1"/>
    </source>
</evidence>
<dbReference type="GO" id="GO:1901982">
    <property type="term" value="F:maltose binding"/>
    <property type="evidence" value="ECO:0007669"/>
    <property type="project" value="TreeGrafter"/>
</dbReference>
<dbReference type="GO" id="GO:0055052">
    <property type="term" value="C:ATP-binding cassette (ABC) transporter complex, substrate-binding subunit-containing"/>
    <property type="evidence" value="ECO:0007669"/>
    <property type="project" value="TreeGrafter"/>
</dbReference>
<accession>A0A7W2A8H6</accession>
<dbReference type="PANTHER" id="PTHR30061">
    <property type="entry name" value="MALTOSE-BINDING PERIPLASMIC PROTEIN"/>
    <property type="match status" value="1"/>
</dbReference>
<feature type="signal peptide" evidence="4">
    <location>
        <begin position="1"/>
        <end position="21"/>
    </location>
</feature>
<name>A0A7W2A8H6_9BACL</name>
<dbReference type="RefSeq" id="WP_181751080.1">
    <property type="nucleotide sequence ID" value="NZ_JACEIQ010000004.1"/>
</dbReference>
<gene>
    <name evidence="5" type="ORF">H1191_05880</name>
</gene>
<dbReference type="PANTHER" id="PTHR30061:SF50">
    <property type="entry name" value="MALTOSE_MALTODEXTRIN-BINDING PERIPLASMIC PROTEIN"/>
    <property type="match status" value="1"/>
</dbReference>
<dbReference type="PROSITE" id="PS51257">
    <property type="entry name" value="PROKAR_LIPOPROTEIN"/>
    <property type="match status" value="1"/>
</dbReference>
<sequence>MKRKLHIVFIAVMVTVMSVLAGCNTEAGKGNGPTEIEFWYSLGGELGKVLQEQVKQFNESQNEVKVKAVFQGDYYENHQKLLTSIAAKNAPDVSMIEVASVASFADNGVLENLKPYAEGKNGTDEQDFVKGLMGNSYYKGQWVAVPYNRSTPLLYVNKDMLKKAGLNPEGPKTWEELRQYAQKLTQKNGNQVTRWGFETPIDIWFYEGLVFQNGGRILSEDGKQPMFNQPDAVEPVKFWNELIYQDKTMKMPPGEKYNAWDVAKSDFINQKVAMIFTSTGDLRYLSDQAKFEVGTAFMPKQKTYGAPTGGANLVMLATSPKEEKEAAWKFIKWMTETEQTIQFSQKTGYMPVRQSAIDSEEMKAYYKENPNFKVAVDQLQYAQPRPVSPAYKELQETIMKEIQRSIVNNQDPQKALNDAAGKAKNVLNK</sequence>
<evidence type="ECO:0000313" key="6">
    <source>
        <dbReference type="Proteomes" id="UP000535491"/>
    </source>
</evidence>
<dbReference type="InterPro" id="IPR006059">
    <property type="entry name" value="SBP"/>
</dbReference>
<comment type="similarity">
    <text evidence="1">Belongs to the bacterial solute-binding protein 1 family.</text>
</comment>
<dbReference type="Proteomes" id="UP000535491">
    <property type="component" value="Unassembled WGS sequence"/>
</dbReference>
<proteinExistence type="inferred from homology"/>